<keyword evidence="3" id="KW-1185">Reference proteome</keyword>
<dbReference type="Proteomes" id="UP000028824">
    <property type="component" value="Unassembled WGS sequence"/>
</dbReference>
<organism evidence="2 3">
    <name type="scientific">Paenirhodobacter enshiensis</name>
    <dbReference type="NCBI Taxonomy" id="1105367"/>
    <lineage>
        <taxon>Bacteria</taxon>
        <taxon>Pseudomonadati</taxon>
        <taxon>Pseudomonadota</taxon>
        <taxon>Alphaproteobacteria</taxon>
        <taxon>Rhodobacterales</taxon>
        <taxon>Rhodobacter group</taxon>
        <taxon>Paenirhodobacter</taxon>
    </lineage>
</organism>
<evidence type="ECO:0000313" key="3">
    <source>
        <dbReference type="Proteomes" id="UP000028824"/>
    </source>
</evidence>
<evidence type="ECO:0000256" key="1">
    <source>
        <dbReference type="SAM" id="MobiDB-lite"/>
    </source>
</evidence>
<dbReference type="AlphaFoldDB" id="A0A086XTC7"/>
<dbReference type="EMBL" id="JFZB01000025">
    <property type="protein sequence ID" value="KFI25277.1"/>
    <property type="molecule type" value="Genomic_DNA"/>
</dbReference>
<evidence type="ECO:0000313" key="2">
    <source>
        <dbReference type="EMBL" id="KFI25277.1"/>
    </source>
</evidence>
<name>A0A086XTC7_9RHOB</name>
<sequence length="109" mass="12501">MNVEILRQLDQRLLALDRSHRHFRLECRAVVPARSSCHSLLLARSIMPLLRRKSTYPGCSDFRSQLFPLGRYSSAFLISLSPETRKTSDRSFRHGPISGEELTHHQTVG</sequence>
<protein>
    <submittedName>
        <fullName evidence="2">Uncharacterized protein</fullName>
    </submittedName>
</protein>
<reference evidence="2 3" key="1">
    <citation type="submission" date="2014-03" db="EMBL/GenBank/DDBJ databases">
        <title>Genome of Paenirhodobacter enshiensis DW2-9.</title>
        <authorList>
            <person name="Wang D."/>
            <person name="Wang G."/>
        </authorList>
    </citation>
    <scope>NUCLEOTIDE SEQUENCE [LARGE SCALE GENOMIC DNA]</scope>
    <source>
        <strain evidence="2 3">DW2-9</strain>
    </source>
</reference>
<accession>A0A086XTC7</accession>
<comment type="caution">
    <text evidence="2">The sequence shown here is derived from an EMBL/GenBank/DDBJ whole genome shotgun (WGS) entry which is preliminary data.</text>
</comment>
<proteinExistence type="predicted"/>
<gene>
    <name evidence="2" type="ORF">CG50_05730</name>
</gene>
<feature type="region of interest" description="Disordered" evidence="1">
    <location>
        <begin position="84"/>
        <end position="109"/>
    </location>
</feature>